<dbReference type="PANTHER" id="PTHR13847">
    <property type="entry name" value="SARCOSINE DEHYDROGENASE-RELATED"/>
    <property type="match status" value="1"/>
</dbReference>
<dbReference type="Gene3D" id="3.30.9.10">
    <property type="entry name" value="D-Amino Acid Oxidase, subunit A, domain 2"/>
    <property type="match status" value="1"/>
</dbReference>
<name>A0A1T3NLU1_9ACTN</name>
<evidence type="ECO:0000259" key="1">
    <source>
        <dbReference type="Pfam" id="PF01266"/>
    </source>
</evidence>
<dbReference type="EMBL" id="MWQN01000003">
    <property type="protein sequence ID" value="OPC77859.1"/>
    <property type="molecule type" value="Genomic_DNA"/>
</dbReference>
<gene>
    <name evidence="2" type="ORF">B4N89_36970</name>
</gene>
<dbReference type="RefSeq" id="WP_078980953.1">
    <property type="nucleotide sequence ID" value="NZ_MWQN01000003.1"/>
</dbReference>
<accession>A0A1T3NLU1</accession>
<dbReference type="OrthoDB" id="9805852at2"/>
<dbReference type="STRING" id="159449.B4N89_36970"/>
<sequence length="468" mass="51762">MTSTTTHLRALADAAPTPLWLDDPAAPAPAPALTGAATADLVVVGGGYTGLWTALRAKEREPARDVVLLEARTCGWAASGRNGGFVASSLTHGFLNGHDRWPDEIRTLERLGVDNLDAIGAAVDTYGIDCAFERTGELDVATQPWQLDDLRARAELETSYGNDVTVLDADATRARVDSPTYLGALWEPHGTALVEPARLAWGLRRACLDLGVRIHENTPVQGLTAGEHTSDVRTPYGRVTARHIALATNAFPSPLRRVRAYVIPVYDYCLATEPLTDAQREAIGWHGREGIADSANQFHYYRLTHDNRIVWGGYDTIYHYANGLRDELNHRPRTYATLARQFFETFPQLEGIRFTHTWGGVIDTSTRFCVFFGSAHGKRLSYAAGFTGLGVGATRFAADTMLDLLHGDDTERTRLRMVRDKPLPFPPEPVRWTGIQLTRRSLDRADRTDGRRNLWLRTLDKCGLGFNV</sequence>
<dbReference type="GO" id="GO:0005737">
    <property type="term" value="C:cytoplasm"/>
    <property type="evidence" value="ECO:0007669"/>
    <property type="project" value="TreeGrafter"/>
</dbReference>
<dbReference type="Pfam" id="PF01266">
    <property type="entry name" value="DAO"/>
    <property type="match status" value="1"/>
</dbReference>
<protein>
    <submittedName>
        <fullName evidence="2">FAD-dependent oxidoreductase</fullName>
    </submittedName>
</protein>
<evidence type="ECO:0000313" key="3">
    <source>
        <dbReference type="Proteomes" id="UP000190037"/>
    </source>
</evidence>
<dbReference type="PANTHER" id="PTHR13847:SF281">
    <property type="entry name" value="FAD DEPENDENT OXIDOREDUCTASE DOMAIN-CONTAINING PROTEIN"/>
    <property type="match status" value="1"/>
</dbReference>
<reference evidence="2 3" key="1">
    <citation type="submission" date="2017-03" db="EMBL/GenBank/DDBJ databases">
        <title>Draft genome sequence of Streptomyces scabrisporus NF3, endophyte isolated from Amphipterygium adstringens.</title>
        <authorList>
            <person name="Vazquez M."/>
            <person name="Ceapa C.D."/>
            <person name="Rodriguez Luna D."/>
            <person name="Sanchez Esquivel S."/>
        </authorList>
    </citation>
    <scope>NUCLEOTIDE SEQUENCE [LARGE SCALE GENOMIC DNA]</scope>
    <source>
        <strain evidence="2 3">NF3</strain>
    </source>
</reference>
<organism evidence="2 3">
    <name type="scientific">Embleya scabrispora</name>
    <dbReference type="NCBI Taxonomy" id="159449"/>
    <lineage>
        <taxon>Bacteria</taxon>
        <taxon>Bacillati</taxon>
        <taxon>Actinomycetota</taxon>
        <taxon>Actinomycetes</taxon>
        <taxon>Kitasatosporales</taxon>
        <taxon>Streptomycetaceae</taxon>
        <taxon>Embleya</taxon>
    </lineage>
</organism>
<dbReference type="InterPro" id="IPR006076">
    <property type="entry name" value="FAD-dep_OxRdtase"/>
</dbReference>
<proteinExistence type="predicted"/>
<evidence type="ECO:0000313" key="2">
    <source>
        <dbReference type="EMBL" id="OPC77859.1"/>
    </source>
</evidence>
<dbReference type="SUPFAM" id="SSF51905">
    <property type="entry name" value="FAD/NAD(P)-binding domain"/>
    <property type="match status" value="1"/>
</dbReference>
<dbReference type="Gene3D" id="3.50.50.60">
    <property type="entry name" value="FAD/NAD(P)-binding domain"/>
    <property type="match status" value="1"/>
</dbReference>
<dbReference type="AlphaFoldDB" id="A0A1T3NLU1"/>
<comment type="caution">
    <text evidence="2">The sequence shown here is derived from an EMBL/GenBank/DDBJ whole genome shotgun (WGS) entry which is preliminary data.</text>
</comment>
<keyword evidence="3" id="KW-1185">Reference proteome</keyword>
<feature type="domain" description="FAD dependent oxidoreductase" evidence="1">
    <location>
        <begin position="40"/>
        <end position="401"/>
    </location>
</feature>
<dbReference type="InterPro" id="IPR036188">
    <property type="entry name" value="FAD/NAD-bd_sf"/>
</dbReference>
<dbReference type="Proteomes" id="UP000190037">
    <property type="component" value="Unassembled WGS sequence"/>
</dbReference>